<dbReference type="RefSeq" id="XP_052904740.1">
    <property type="nucleotide sequence ID" value="XM_053048935.1"/>
</dbReference>
<keyword evidence="1" id="KW-1133">Transmembrane helix</keyword>
<dbReference type="GeneID" id="77676274"/>
<keyword evidence="1" id="KW-0472">Membrane</keyword>
<comment type="caution">
    <text evidence="2">The sequence shown here is derived from an EMBL/GenBank/DDBJ whole genome shotgun (WGS) entry which is preliminary data.</text>
</comment>
<protein>
    <submittedName>
        <fullName evidence="2">Uncharacterized protein</fullName>
    </submittedName>
</protein>
<organism evidence="2 3">
    <name type="scientific">Nematocida ausubeli (strain ATCC PRA-371 / ERTm2)</name>
    <name type="common">Nematode killer fungus</name>
    <dbReference type="NCBI Taxonomy" id="1913371"/>
    <lineage>
        <taxon>Eukaryota</taxon>
        <taxon>Fungi</taxon>
        <taxon>Fungi incertae sedis</taxon>
        <taxon>Microsporidia</taxon>
        <taxon>Nematocida</taxon>
    </lineage>
</organism>
<gene>
    <name evidence="2" type="ORF">NESG_01301</name>
</gene>
<proteinExistence type="predicted"/>
<keyword evidence="3" id="KW-1185">Reference proteome</keyword>
<accession>A0A086J217</accession>
<dbReference type="EMBL" id="AKIJ01000003">
    <property type="protein sequence ID" value="KFG26185.1"/>
    <property type="molecule type" value="Genomic_DNA"/>
</dbReference>
<dbReference type="HOGENOM" id="CLU_2543098_0_0_1"/>
<feature type="transmembrane region" description="Helical" evidence="1">
    <location>
        <begin position="12"/>
        <end position="29"/>
    </location>
</feature>
<dbReference type="Proteomes" id="UP000054524">
    <property type="component" value="Unassembled WGS sequence"/>
</dbReference>
<evidence type="ECO:0000256" key="1">
    <source>
        <dbReference type="SAM" id="Phobius"/>
    </source>
</evidence>
<evidence type="ECO:0000313" key="2">
    <source>
        <dbReference type="EMBL" id="KFG26185.1"/>
    </source>
</evidence>
<dbReference type="AlphaFoldDB" id="A0A086J217"/>
<evidence type="ECO:0000313" key="3">
    <source>
        <dbReference type="Proteomes" id="UP000054524"/>
    </source>
</evidence>
<reference evidence="2 3" key="1">
    <citation type="journal article" date="2014" name="Genome Announc.">
        <title>Genome Sequence of the Microsporidian Species Nematocida sp1 Strain ERTm6 (ATCC PRA-372).</title>
        <authorList>
            <person name="Bakowski M.A."/>
            <person name="Priest M."/>
            <person name="Young S."/>
            <person name="Cuomo C.A."/>
            <person name="Troemel E.R."/>
        </authorList>
    </citation>
    <scope>NUCLEOTIDE SEQUENCE [LARGE SCALE GENOMIC DNA]</scope>
    <source>
        <strain evidence="2 3">ERTm6</strain>
    </source>
</reference>
<sequence length="83" mass="9273">MKATRSLSLQRVFLMFSTVVLVCMVLHSICNIFILAIAGGIIAGLCIVLLAIYRALKVPSVCNKEYNNYLKKGQEEVKKILEK</sequence>
<keyword evidence="1" id="KW-0812">Transmembrane</keyword>
<name>A0A086J217_NEMA1</name>
<feature type="transmembrane region" description="Helical" evidence="1">
    <location>
        <begin position="35"/>
        <end position="56"/>
    </location>
</feature>